<dbReference type="CDD" id="cd04301">
    <property type="entry name" value="NAT_SF"/>
    <property type="match status" value="1"/>
</dbReference>
<dbReference type="Gene3D" id="3.40.630.30">
    <property type="match status" value="1"/>
</dbReference>
<evidence type="ECO:0000313" key="4">
    <source>
        <dbReference type="Proteomes" id="UP000620139"/>
    </source>
</evidence>
<dbReference type="AlphaFoldDB" id="A0A931ISL2"/>
<dbReference type="GO" id="GO:0016747">
    <property type="term" value="F:acyltransferase activity, transferring groups other than amino-acyl groups"/>
    <property type="evidence" value="ECO:0007669"/>
    <property type="project" value="InterPro"/>
</dbReference>
<feature type="region of interest" description="Disordered" evidence="1">
    <location>
        <begin position="211"/>
        <end position="232"/>
    </location>
</feature>
<sequence>MGDSHRSPLHAALAALRGHWVPIRALGRRHRRRILKHLLTLTPSDRYLRFGYAASDAQIERYALSLNFDRDELLGVFNRRLEVVAMAHLAYAPAGPDLDTAEFGVSVLERYRGRGLGSRLFELACLHARNRNCRYLLIHALSENQPMLHIAAKSGAWVEEVAEGSVSARLHLPEDTWGSHAEQAIEDGLGELDFRLKMQAKQIKDFVETLQADAPERVSEDAPPQQPPESAP</sequence>
<gene>
    <name evidence="3" type="ORF">I7X43_00845</name>
</gene>
<dbReference type="Pfam" id="PF00583">
    <property type="entry name" value="Acetyltransf_1"/>
    <property type="match status" value="1"/>
</dbReference>
<organism evidence="3 4">
    <name type="scientific">Inhella gelatinilytica</name>
    <dbReference type="NCBI Taxonomy" id="2795030"/>
    <lineage>
        <taxon>Bacteria</taxon>
        <taxon>Pseudomonadati</taxon>
        <taxon>Pseudomonadota</taxon>
        <taxon>Betaproteobacteria</taxon>
        <taxon>Burkholderiales</taxon>
        <taxon>Sphaerotilaceae</taxon>
        <taxon>Inhella</taxon>
    </lineage>
</organism>
<evidence type="ECO:0000259" key="2">
    <source>
        <dbReference type="PROSITE" id="PS51186"/>
    </source>
</evidence>
<comment type="caution">
    <text evidence="3">The sequence shown here is derived from an EMBL/GenBank/DDBJ whole genome shotgun (WGS) entry which is preliminary data.</text>
</comment>
<name>A0A931ISL2_9BURK</name>
<keyword evidence="4" id="KW-1185">Reference proteome</keyword>
<dbReference type="Proteomes" id="UP000620139">
    <property type="component" value="Unassembled WGS sequence"/>
</dbReference>
<accession>A0A931ISL2</accession>
<dbReference type="PROSITE" id="PS51186">
    <property type="entry name" value="GNAT"/>
    <property type="match status" value="1"/>
</dbReference>
<evidence type="ECO:0000256" key="1">
    <source>
        <dbReference type="SAM" id="MobiDB-lite"/>
    </source>
</evidence>
<dbReference type="InterPro" id="IPR000182">
    <property type="entry name" value="GNAT_dom"/>
</dbReference>
<reference evidence="3" key="1">
    <citation type="submission" date="2020-12" db="EMBL/GenBank/DDBJ databases">
        <title>The genome sequence of Inhella sp. 4Y17.</title>
        <authorList>
            <person name="Liu Y."/>
        </authorList>
    </citation>
    <scope>NUCLEOTIDE SEQUENCE</scope>
    <source>
        <strain evidence="3">4Y10</strain>
    </source>
</reference>
<dbReference type="SUPFAM" id="SSF55729">
    <property type="entry name" value="Acyl-CoA N-acyltransferases (Nat)"/>
    <property type="match status" value="1"/>
</dbReference>
<evidence type="ECO:0000313" key="3">
    <source>
        <dbReference type="EMBL" id="MBH9551379.1"/>
    </source>
</evidence>
<dbReference type="EMBL" id="JAEDAL010000001">
    <property type="protein sequence ID" value="MBH9551379.1"/>
    <property type="molecule type" value="Genomic_DNA"/>
</dbReference>
<protein>
    <submittedName>
        <fullName evidence="3">GNAT family N-acetyltransferase</fullName>
    </submittedName>
</protein>
<dbReference type="InterPro" id="IPR016181">
    <property type="entry name" value="Acyl_CoA_acyltransferase"/>
</dbReference>
<dbReference type="RefSeq" id="WP_198098995.1">
    <property type="nucleotide sequence ID" value="NZ_JAEDAL010000001.1"/>
</dbReference>
<proteinExistence type="predicted"/>
<feature type="domain" description="N-acetyltransferase" evidence="2">
    <location>
        <begin position="36"/>
        <end position="201"/>
    </location>
</feature>